<comment type="caution">
    <text evidence="3">The sequence shown here is derived from an EMBL/GenBank/DDBJ whole genome shotgun (WGS) entry which is preliminary data.</text>
</comment>
<keyword evidence="2" id="KW-0812">Transmembrane</keyword>
<feature type="region of interest" description="Disordered" evidence="1">
    <location>
        <begin position="63"/>
        <end position="97"/>
    </location>
</feature>
<feature type="compositionally biased region" description="Basic and acidic residues" evidence="1">
    <location>
        <begin position="460"/>
        <end position="469"/>
    </location>
</feature>
<evidence type="ECO:0000313" key="3">
    <source>
        <dbReference type="EMBL" id="PNH33821.1"/>
    </source>
</evidence>
<proteinExistence type="predicted"/>
<dbReference type="EMBL" id="MPSH01000007">
    <property type="protein sequence ID" value="PNH33821.1"/>
    <property type="molecule type" value="Genomic_DNA"/>
</dbReference>
<feature type="transmembrane region" description="Helical" evidence="2">
    <location>
        <begin position="396"/>
        <end position="415"/>
    </location>
</feature>
<feature type="region of interest" description="Disordered" evidence="1">
    <location>
        <begin position="457"/>
        <end position="491"/>
    </location>
</feature>
<feature type="transmembrane region" description="Helical" evidence="2">
    <location>
        <begin position="427"/>
        <end position="444"/>
    </location>
</feature>
<name>A0AA44WLS0_VERDA</name>
<reference evidence="3 4" key="1">
    <citation type="submission" date="2017-12" db="EMBL/GenBank/DDBJ databases">
        <title>Comparative genomics yields insights into virulence evolution of Verticillium dahliae.</title>
        <authorList>
            <person name="Fan R."/>
            <person name="Armitage A.D."/>
            <person name="Cascant-Lopez E."/>
            <person name="Sobczyk M."/>
            <person name="Cockerton H.M."/>
            <person name="Harrison R.J."/>
        </authorList>
    </citation>
    <scope>NUCLEOTIDE SEQUENCE [LARGE SCALE GENOMIC DNA]</scope>
    <source>
        <strain evidence="3 4">12008</strain>
    </source>
</reference>
<feature type="compositionally biased region" description="Pro residues" evidence="1">
    <location>
        <begin position="66"/>
        <end position="96"/>
    </location>
</feature>
<evidence type="ECO:0000256" key="1">
    <source>
        <dbReference type="SAM" id="MobiDB-lite"/>
    </source>
</evidence>
<keyword evidence="2" id="KW-1133">Transmembrane helix</keyword>
<keyword evidence="2" id="KW-0472">Membrane</keyword>
<evidence type="ECO:0000256" key="2">
    <source>
        <dbReference type="SAM" id="Phobius"/>
    </source>
</evidence>
<gene>
    <name evidence="3" type="ORF">BJF96_g2984</name>
</gene>
<accession>A0AA44WLS0</accession>
<protein>
    <submittedName>
        <fullName evidence="3">Uncharacterized protein</fullName>
    </submittedName>
</protein>
<dbReference type="Proteomes" id="UP000236305">
    <property type="component" value="Unassembled WGS sequence"/>
</dbReference>
<organism evidence="3 4">
    <name type="scientific">Verticillium dahliae</name>
    <name type="common">Verticillium wilt</name>
    <dbReference type="NCBI Taxonomy" id="27337"/>
    <lineage>
        <taxon>Eukaryota</taxon>
        <taxon>Fungi</taxon>
        <taxon>Dikarya</taxon>
        <taxon>Ascomycota</taxon>
        <taxon>Pezizomycotina</taxon>
        <taxon>Sordariomycetes</taxon>
        <taxon>Hypocreomycetidae</taxon>
        <taxon>Glomerellales</taxon>
        <taxon>Plectosphaerellaceae</taxon>
        <taxon>Verticillium</taxon>
    </lineage>
</organism>
<sequence>MDVLRRLSPDAFTDSAKFKKPPVSCKHFDVRLIKIECDHEAIPQFNDVGKISETKLKTDLAAPTPRAAPAPTTTPLPAPASAPSPPPAPPPAPAPAPALAHISPSLQLVVIDRGGDDDIDMAKERFLELFDDFDIDPIILQQIAYSSYGFHHYDEPYRGTYSFYIGTYVFALAWSFNPATMKTNAILLLRNTPVLRHGTLALTSIQKTLNLYSRCIHSPFFLLFVVFVNLCRMSQYAIYTIVNDLRSVETLTGHGPGNGPIAIDKQGYTQPTIDKLSRAAQNVANTQVHIANLVRHDAYIKDMAQYLEQPDLVAKWRDLAPADLATPWNLAFATLSPQVPPLKKLTSDLAPSLRYLETRAGCQSSVIRSMMTHEDARLGAELAEAARKDSSAMRSIAMMTMLFLPGAFFAAIFSIESLPNPAKEEFWIFWAFTLPSTILVFLVWRCHRWSQKKWEKYKKAKAESKEKAKAGKKGSVSDGSVMEAQNGKQGH</sequence>
<evidence type="ECO:0000313" key="4">
    <source>
        <dbReference type="Proteomes" id="UP000236305"/>
    </source>
</evidence>
<dbReference type="Gene3D" id="1.20.58.340">
    <property type="entry name" value="Magnesium transport protein CorA, transmembrane region"/>
    <property type="match status" value="1"/>
</dbReference>
<dbReference type="AlphaFoldDB" id="A0AA44WLS0"/>
<feature type="transmembrane region" description="Helical" evidence="2">
    <location>
        <begin position="211"/>
        <end position="231"/>
    </location>
</feature>